<gene>
    <name evidence="1" type="ORF">SAMN02745704_01703</name>
</gene>
<sequence length="53" mass="6215">MSTKKTVYQLVVVAKDQETPLRVSTDHRHLELERQRHIRSLAPGYAEIREISK</sequence>
<dbReference type="EMBL" id="FUYC01000006">
    <property type="protein sequence ID" value="SKA83694.1"/>
    <property type="molecule type" value="Genomic_DNA"/>
</dbReference>
<evidence type="ECO:0000313" key="2">
    <source>
        <dbReference type="Proteomes" id="UP000190027"/>
    </source>
</evidence>
<protein>
    <submittedName>
        <fullName evidence="1">Uncharacterized protein</fullName>
    </submittedName>
</protein>
<reference evidence="1 2" key="1">
    <citation type="submission" date="2017-02" db="EMBL/GenBank/DDBJ databases">
        <authorList>
            <person name="Peterson S.W."/>
        </authorList>
    </citation>
    <scope>NUCLEOTIDE SEQUENCE [LARGE SCALE GENOMIC DNA]</scope>
    <source>
        <strain evidence="1 2">DSM 16080</strain>
    </source>
</reference>
<proteinExistence type="predicted"/>
<dbReference type="AlphaFoldDB" id="A0A1T4X270"/>
<dbReference type="RefSeq" id="WP_159447179.1">
    <property type="nucleotide sequence ID" value="NZ_FUYC01000006.1"/>
</dbReference>
<evidence type="ECO:0000313" key="1">
    <source>
        <dbReference type="EMBL" id="SKA83694.1"/>
    </source>
</evidence>
<dbReference type="Proteomes" id="UP000190027">
    <property type="component" value="Unassembled WGS sequence"/>
</dbReference>
<accession>A0A1T4X270</accession>
<dbReference type="STRING" id="1121449.SAMN02745704_01703"/>
<dbReference type="OrthoDB" id="5460991at2"/>
<name>A0A1T4X270_9BACT</name>
<organism evidence="1 2">
    <name type="scientific">Paucidesulfovibrio gracilis DSM 16080</name>
    <dbReference type="NCBI Taxonomy" id="1121449"/>
    <lineage>
        <taxon>Bacteria</taxon>
        <taxon>Pseudomonadati</taxon>
        <taxon>Thermodesulfobacteriota</taxon>
        <taxon>Desulfovibrionia</taxon>
        <taxon>Desulfovibrionales</taxon>
        <taxon>Desulfovibrionaceae</taxon>
        <taxon>Paucidesulfovibrio</taxon>
    </lineage>
</organism>
<keyword evidence="2" id="KW-1185">Reference proteome</keyword>